<dbReference type="PANTHER" id="PTHR23122">
    <property type="entry name" value="MEMBRANE-ASSOCIATED GUANYLATE KINASE MAGUK"/>
    <property type="match status" value="1"/>
</dbReference>
<sequence>MSQNGPVHVEMTLDPAPTNGPLSTFAPLNHDPEDDMSDDFAIPEDDSGDNMKEVFVVLEMLDDDERFGFSVMGGIEEGFLPRVDEILPGSPADRSDLDIGDEILEVNGKSLHNASHSEVISHIHQCVRSRTISLRVRRRIGLSGGEPDQEKKQVQEAYVIAVEQQAKDKIAKLARHNYVNTVDLATLPPLTNASGDVINGYSEPSYTTDDGFSYPPAEEEDLYSPDTGVPSVNSGFIAEPEIEAETISGEKSQVDFGTLNGIQNEAYSSSTESLPDLRLQNNGVNTVTASAAVEPFTNIEDTESVRSYEYPDYNGQGAVVDEPALECSVIAPVELSPQALEKLDEPTQSSQPVSEENASEMVVQAEQQPLKPERGMHREVAVDCPPGFVAASGMKNPPPQYTPQQNGGSSVVLNGTDVLPSSHPVEKSGKKKSSSKKQRIEEGRGIETQNASQNNSQGATLAFQPVSTKALFNDDPKAHVEAATNNRKTVELSQLLSNLEQMQAKLRDSTRPETVQFLGSLFQNPGFQQALEVHNQLVQVHQQTQVPLPVTSSAQQIAAEVKAGAKTSQSDEAQELTRILETPEFKSLLSTHDNIASRDPTQMLGPEDQEDDLNLEMVEEDSVKIVRIDKTNEPLGATILNDGEAVVIGRIIKGGMAERSGLLHEGDEILEINGNDIRGKSVNEICEFMSALSGTLTFLMVPCKQHNIKQQSKDTALIHMRAHFDYDPEDDMYIPCRELGLSFHKGDILHVIAQDDSNWWQAYREGEEDQTLAGLIPSRSFQQQREAMKQTMPEDEEPKKKLFCGGKSKKKKKKKKLYNANGNDQSSDEILTYEEVGLYQPDPSKKRPVVLIGPPKVGRHELRQRLLETDERFAAAVPHTSRPKKDHEVHGLDYYFTTRQRFEQDIQAEKFVEHGEFEKNIYGTSLEAIRSVVEESKICVLNLHPQASEFKHGMRKTRTFWRSLKVLKNSDLRPYFIFVCPPSLDRLRQQRTEVGDLLKEEELREIIETGRAMEDTYGHYFDYVIIHYDHERAYSELVEEINRIQLEPQWVPLSWLES</sequence>
<dbReference type="InterPro" id="IPR035601">
    <property type="entry name" value="MPP5_SH3"/>
</dbReference>
<evidence type="ECO:0000259" key="7">
    <source>
        <dbReference type="PROSITE" id="PS50052"/>
    </source>
</evidence>
<accession>A0A8B7YM85</accession>
<dbReference type="CDD" id="cd00071">
    <property type="entry name" value="GMPK"/>
    <property type="match status" value="1"/>
</dbReference>
<name>A0A8B7YM85_ACAPL</name>
<dbReference type="CDD" id="cd00136">
    <property type="entry name" value="PDZ_canonical"/>
    <property type="match status" value="1"/>
</dbReference>
<reference evidence="11 12" key="1">
    <citation type="submission" date="2025-04" db="UniProtKB">
        <authorList>
            <consortium name="RefSeq"/>
        </authorList>
    </citation>
    <scope>IDENTIFICATION</scope>
</reference>
<dbReference type="PROSITE" id="PS50002">
    <property type="entry name" value="SH3"/>
    <property type="match status" value="1"/>
</dbReference>
<dbReference type="SUPFAM" id="SSF50156">
    <property type="entry name" value="PDZ domain-like"/>
    <property type="match status" value="2"/>
</dbReference>
<feature type="region of interest" description="Disordered" evidence="5">
    <location>
        <begin position="343"/>
        <end position="375"/>
    </location>
</feature>
<dbReference type="InterPro" id="IPR027417">
    <property type="entry name" value="P-loop_NTPase"/>
</dbReference>
<dbReference type="FunFam" id="3.30.63.10:FF:000002">
    <property type="entry name" value="Guanylate kinase 1"/>
    <property type="match status" value="1"/>
</dbReference>
<feature type="domain" description="L27" evidence="9">
    <location>
        <begin position="488"/>
        <end position="545"/>
    </location>
</feature>
<dbReference type="Gene3D" id="1.10.287.650">
    <property type="entry name" value="L27 domain"/>
    <property type="match status" value="2"/>
</dbReference>
<dbReference type="FunFam" id="2.30.42.10:FF:000088">
    <property type="entry name" value="MAGUK p55 subfamily member 5"/>
    <property type="match status" value="1"/>
</dbReference>
<dbReference type="Gene3D" id="2.30.42.10">
    <property type="match status" value="2"/>
</dbReference>
<feature type="region of interest" description="Disordered" evidence="5">
    <location>
        <begin position="388"/>
        <end position="457"/>
    </location>
</feature>
<evidence type="ECO:0000313" key="14">
    <source>
        <dbReference type="RefSeq" id="XP_022093772.1"/>
    </source>
</evidence>
<feature type="domain" description="PDZ" evidence="8">
    <location>
        <begin position="55"/>
        <end position="138"/>
    </location>
</feature>
<dbReference type="SMART" id="SM00228">
    <property type="entry name" value="PDZ"/>
    <property type="match status" value="2"/>
</dbReference>
<evidence type="ECO:0000256" key="2">
    <source>
        <dbReference type="ARBA" id="ARBA00022443"/>
    </source>
</evidence>
<evidence type="ECO:0000313" key="13">
    <source>
        <dbReference type="RefSeq" id="XP_022093763.1"/>
    </source>
</evidence>
<dbReference type="RefSeq" id="XP_022093754.1">
    <property type="nucleotide sequence ID" value="XM_022238062.1"/>
</dbReference>
<dbReference type="RefSeq" id="XP_022093763.1">
    <property type="nucleotide sequence ID" value="XM_022238071.1"/>
</dbReference>
<dbReference type="Pfam" id="PF00625">
    <property type="entry name" value="Guanylate_kin"/>
    <property type="match status" value="1"/>
</dbReference>
<dbReference type="InterPro" id="IPR004172">
    <property type="entry name" value="L27_dom"/>
</dbReference>
<dbReference type="InterPro" id="IPR036028">
    <property type="entry name" value="SH3-like_dom_sf"/>
</dbReference>
<evidence type="ECO:0000256" key="1">
    <source>
        <dbReference type="ARBA" id="ARBA00007014"/>
    </source>
</evidence>
<dbReference type="KEGG" id="aplc:110980958"/>
<dbReference type="PROSITE" id="PS50052">
    <property type="entry name" value="GUANYLATE_KINASE_2"/>
    <property type="match status" value="1"/>
</dbReference>
<feature type="domain" description="Guanylate kinase-like" evidence="7">
    <location>
        <begin position="846"/>
        <end position="1042"/>
    </location>
</feature>
<proteinExistence type="inferred from homology"/>
<evidence type="ECO:0000256" key="4">
    <source>
        <dbReference type="PROSITE-ProRule" id="PRU00192"/>
    </source>
</evidence>
<dbReference type="CDD" id="cd06798">
    <property type="entry name" value="PDZ_MPP5-like"/>
    <property type="match status" value="1"/>
</dbReference>
<dbReference type="Gene3D" id="2.30.30.40">
    <property type="entry name" value="SH3 Domains"/>
    <property type="match status" value="1"/>
</dbReference>
<dbReference type="AlphaFoldDB" id="A0A8B7YM85"/>
<dbReference type="SUPFAM" id="SSF101288">
    <property type="entry name" value="L27 domain"/>
    <property type="match status" value="2"/>
</dbReference>
<keyword evidence="10" id="KW-1185">Reference proteome</keyword>
<feature type="domain" description="PDZ" evidence="8">
    <location>
        <begin position="622"/>
        <end position="704"/>
    </location>
</feature>
<feature type="compositionally biased region" description="Polar residues" evidence="5">
    <location>
        <begin position="346"/>
        <end position="356"/>
    </location>
</feature>
<dbReference type="SMART" id="SM00072">
    <property type="entry name" value="GuKc"/>
    <property type="match status" value="1"/>
</dbReference>
<dbReference type="Pfam" id="PF07653">
    <property type="entry name" value="SH3_2"/>
    <property type="match status" value="1"/>
</dbReference>
<dbReference type="InterPro" id="IPR020590">
    <property type="entry name" value="Guanylate_kinase_CS"/>
</dbReference>
<dbReference type="InterPro" id="IPR036034">
    <property type="entry name" value="PDZ_sf"/>
</dbReference>
<organism evidence="10 14">
    <name type="scientific">Acanthaster planci</name>
    <name type="common">Crown-of-thorns starfish</name>
    <dbReference type="NCBI Taxonomy" id="133434"/>
    <lineage>
        <taxon>Eukaryota</taxon>
        <taxon>Metazoa</taxon>
        <taxon>Echinodermata</taxon>
        <taxon>Eleutherozoa</taxon>
        <taxon>Asterozoa</taxon>
        <taxon>Asteroidea</taxon>
        <taxon>Valvatacea</taxon>
        <taxon>Valvatida</taxon>
        <taxon>Acanthasteridae</taxon>
        <taxon>Acanthaster</taxon>
    </lineage>
</organism>
<dbReference type="PROSITE" id="PS00856">
    <property type="entry name" value="GUANYLATE_KINASE_1"/>
    <property type="match status" value="1"/>
</dbReference>
<dbReference type="InterPro" id="IPR036892">
    <property type="entry name" value="L27_dom_sf"/>
</dbReference>
<evidence type="ECO:0000259" key="6">
    <source>
        <dbReference type="PROSITE" id="PS50002"/>
    </source>
</evidence>
<dbReference type="SUPFAM" id="SSF50044">
    <property type="entry name" value="SH3-domain"/>
    <property type="match status" value="1"/>
</dbReference>
<dbReference type="PROSITE" id="PS50106">
    <property type="entry name" value="PDZ"/>
    <property type="match status" value="2"/>
</dbReference>
<dbReference type="GO" id="GO:0005911">
    <property type="term" value="C:cell-cell junction"/>
    <property type="evidence" value="ECO:0007669"/>
    <property type="project" value="UniProtKB-ARBA"/>
</dbReference>
<evidence type="ECO:0000259" key="8">
    <source>
        <dbReference type="PROSITE" id="PS50106"/>
    </source>
</evidence>
<feature type="region of interest" description="Disordered" evidence="5">
    <location>
        <begin position="1"/>
        <end position="34"/>
    </location>
</feature>
<dbReference type="SMART" id="SM00326">
    <property type="entry name" value="SH3"/>
    <property type="match status" value="1"/>
</dbReference>
<dbReference type="CDD" id="cd12036">
    <property type="entry name" value="SH3_MPP5"/>
    <property type="match status" value="1"/>
</dbReference>
<dbReference type="InterPro" id="IPR050716">
    <property type="entry name" value="MAGUK"/>
</dbReference>
<keyword evidence="2 4" id="KW-0728">SH3 domain</keyword>
<dbReference type="GO" id="GO:0005886">
    <property type="term" value="C:plasma membrane"/>
    <property type="evidence" value="ECO:0007669"/>
    <property type="project" value="UniProtKB-ARBA"/>
</dbReference>
<evidence type="ECO:0000313" key="10">
    <source>
        <dbReference type="Proteomes" id="UP000694845"/>
    </source>
</evidence>
<dbReference type="InterPro" id="IPR014775">
    <property type="entry name" value="L27_C"/>
</dbReference>
<dbReference type="Gene3D" id="3.40.50.300">
    <property type="entry name" value="P-loop containing nucleotide triphosphate hydrolases"/>
    <property type="match status" value="1"/>
</dbReference>
<dbReference type="InterPro" id="IPR001478">
    <property type="entry name" value="PDZ"/>
</dbReference>
<dbReference type="Pfam" id="PF02828">
    <property type="entry name" value="L27"/>
    <property type="match status" value="1"/>
</dbReference>
<dbReference type="SUPFAM" id="SSF52540">
    <property type="entry name" value="P-loop containing nucleoside triphosphate hydrolases"/>
    <property type="match status" value="1"/>
</dbReference>
<dbReference type="CTD" id="423281"/>
<evidence type="ECO:0000259" key="9">
    <source>
        <dbReference type="PROSITE" id="PS51022"/>
    </source>
</evidence>
<feature type="compositionally biased region" description="Polar residues" evidence="5">
    <location>
        <begin position="447"/>
        <end position="457"/>
    </location>
</feature>
<dbReference type="SMART" id="SM00569">
    <property type="entry name" value="L27"/>
    <property type="match status" value="2"/>
</dbReference>
<evidence type="ECO:0000313" key="11">
    <source>
        <dbReference type="RefSeq" id="XP_022093746.1"/>
    </source>
</evidence>
<feature type="domain" description="SH3" evidence="6">
    <location>
        <begin position="715"/>
        <end position="786"/>
    </location>
</feature>
<dbReference type="Pfam" id="PF00595">
    <property type="entry name" value="PDZ"/>
    <property type="match status" value="2"/>
</dbReference>
<dbReference type="GeneID" id="110980958"/>
<dbReference type="OrthoDB" id="43580at2759"/>
<feature type="compositionally biased region" description="Polar residues" evidence="5">
    <location>
        <begin position="402"/>
        <end position="413"/>
    </location>
</feature>
<dbReference type="PROSITE" id="PS51022">
    <property type="entry name" value="L27"/>
    <property type="match status" value="2"/>
</dbReference>
<dbReference type="InterPro" id="IPR008144">
    <property type="entry name" value="Guanylate_kin-like_dom"/>
</dbReference>
<feature type="region of interest" description="Disordered" evidence="5">
    <location>
        <begin position="202"/>
        <end position="223"/>
    </location>
</feature>
<protein>
    <submittedName>
        <fullName evidence="11 12">MAGUK p55 subfamily member 5-like isoform X1</fullName>
    </submittedName>
</protein>
<dbReference type="InterPro" id="IPR001452">
    <property type="entry name" value="SH3_domain"/>
</dbReference>
<dbReference type="RefSeq" id="XP_022093746.1">
    <property type="nucleotide sequence ID" value="XM_022238054.1"/>
</dbReference>
<dbReference type="InterPro" id="IPR008145">
    <property type="entry name" value="GK/Ca_channel_bsu"/>
</dbReference>
<evidence type="ECO:0000256" key="3">
    <source>
        <dbReference type="ARBA" id="ARBA00022737"/>
    </source>
</evidence>
<keyword evidence="3" id="KW-0677">Repeat</keyword>
<gene>
    <name evidence="11 12 13 14" type="primary">LOC110980958</name>
</gene>
<feature type="domain" description="L27" evidence="9">
    <location>
        <begin position="547"/>
        <end position="603"/>
    </location>
</feature>
<evidence type="ECO:0000256" key="5">
    <source>
        <dbReference type="SAM" id="MobiDB-lite"/>
    </source>
</evidence>
<dbReference type="Proteomes" id="UP000694845">
    <property type="component" value="Unplaced"/>
</dbReference>
<evidence type="ECO:0000313" key="12">
    <source>
        <dbReference type="RefSeq" id="XP_022093754.1"/>
    </source>
</evidence>
<comment type="similarity">
    <text evidence="1">Belongs to the MAGUK family.</text>
</comment>
<dbReference type="RefSeq" id="XP_022093772.1">
    <property type="nucleotide sequence ID" value="XM_022238080.1"/>
</dbReference>